<name>A0A4Q4TC85_9PEZI</name>
<dbReference type="Pfam" id="PF00230">
    <property type="entry name" value="MIP"/>
    <property type="match status" value="1"/>
</dbReference>
<evidence type="ECO:0000256" key="2">
    <source>
        <dbReference type="ARBA" id="ARBA00006175"/>
    </source>
</evidence>
<feature type="transmembrane region" description="Helical" evidence="9">
    <location>
        <begin position="293"/>
        <end position="316"/>
    </location>
</feature>
<keyword evidence="5 9" id="KW-1133">Transmembrane helix</keyword>
<evidence type="ECO:0000256" key="3">
    <source>
        <dbReference type="ARBA" id="ARBA00022448"/>
    </source>
</evidence>
<dbReference type="PANTHER" id="PTHR43829">
    <property type="entry name" value="AQUAPORIN OR AQUAGLYCEROPORIN RELATED"/>
    <property type="match status" value="1"/>
</dbReference>
<evidence type="ECO:0000313" key="10">
    <source>
        <dbReference type="EMBL" id="RYP04265.1"/>
    </source>
</evidence>
<evidence type="ECO:0000256" key="6">
    <source>
        <dbReference type="ARBA" id="ARBA00023136"/>
    </source>
</evidence>
<proteinExistence type="inferred from homology"/>
<feature type="region of interest" description="Disordered" evidence="8">
    <location>
        <begin position="344"/>
        <end position="449"/>
    </location>
</feature>
<feature type="compositionally biased region" description="Basic and acidic residues" evidence="8">
    <location>
        <begin position="345"/>
        <end position="356"/>
    </location>
</feature>
<keyword evidence="4 7" id="KW-0812">Transmembrane</keyword>
<protein>
    <recommendedName>
        <fullName evidence="12">Aquaporin</fullName>
    </recommendedName>
</protein>
<dbReference type="EMBL" id="QJNU01000218">
    <property type="protein sequence ID" value="RYP04265.1"/>
    <property type="molecule type" value="Genomic_DNA"/>
</dbReference>
<evidence type="ECO:0000313" key="11">
    <source>
        <dbReference type="Proteomes" id="UP000293360"/>
    </source>
</evidence>
<dbReference type="OrthoDB" id="3222at2759"/>
<dbReference type="InterPro" id="IPR023271">
    <property type="entry name" value="Aquaporin-like"/>
</dbReference>
<comment type="similarity">
    <text evidence="2 7">Belongs to the MIP/aquaporin (TC 1.A.8) family.</text>
</comment>
<dbReference type="GO" id="GO:0015254">
    <property type="term" value="F:glycerol channel activity"/>
    <property type="evidence" value="ECO:0007669"/>
    <property type="project" value="TreeGrafter"/>
</dbReference>
<evidence type="ECO:0000256" key="8">
    <source>
        <dbReference type="SAM" id="MobiDB-lite"/>
    </source>
</evidence>
<feature type="transmembrane region" description="Helical" evidence="9">
    <location>
        <begin position="104"/>
        <end position="125"/>
    </location>
</feature>
<feature type="transmembrane region" description="Helical" evidence="9">
    <location>
        <begin position="240"/>
        <end position="261"/>
    </location>
</feature>
<comment type="caution">
    <text evidence="10">The sequence shown here is derived from an EMBL/GenBank/DDBJ whole genome shotgun (WGS) entry which is preliminary data.</text>
</comment>
<sequence>MKVPQTRSRNRFESKRTPLPLFKRFPDTNGTLEYTSGALNRARKRMGLRGEIEVRPNDFRAETLLWSRIRLVFREPFLEFWGAFIMVLLGDSVTAQSYLSNQQYGSWMNICLGWSCAYIFGIYVAGDSGAYLNPAVTLTNCLFRGLSLKRFPTYAAAQFLGTFCAHGLTYANYVSAIDNYEGPGIRTLPPNETASARIFCTFPASFVPKVSQFFSEYIANFTSMFCIFAMRDENGADLKGGGWFVLALFWLNFGLMSSLGWETGSPINPGRDITGRIWLSILGYKGAWSAFNYYSWIPIVVPFIATISGATMYDLFIYTGESPINKPGLGVGHLLSKILGRHDKRGQDEEQGHVDKSTGSSGRTPVSHERDRWSTGNENIIQSGTGADDEVTRKRKGYDKPDGSNQGPQARDIEPENYLQQKTSKDTGYDYDYDGCNKNKEYDNYTGST</sequence>
<keyword evidence="6 9" id="KW-0472">Membrane</keyword>
<evidence type="ECO:0000256" key="7">
    <source>
        <dbReference type="RuleBase" id="RU000477"/>
    </source>
</evidence>
<dbReference type="SUPFAM" id="SSF81338">
    <property type="entry name" value="Aquaporin-like"/>
    <property type="match status" value="1"/>
</dbReference>
<comment type="subcellular location">
    <subcellularLocation>
        <location evidence="1">Membrane</location>
        <topology evidence="1">Multi-pass membrane protein</topology>
    </subcellularLocation>
</comment>
<dbReference type="PANTHER" id="PTHR43829:SF9">
    <property type="entry name" value="AQUAPORIN-9"/>
    <property type="match status" value="1"/>
</dbReference>
<keyword evidence="11" id="KW-1185">Reference proteome</keyword>
<dbReference type="InterPro" id="IPR050363">
    <property type="entry name" value="MIP/Aquaporin"/>
</dbReference>
<evidence type="ECO:0008006" key="12">
    <source>
        <dbReference type="Google" id="ProtNLM"/>
    </source>
</evidence>
<dbReference type="Proteomes" id="UP000293360">
    <property type="component" value="Unassembled WGS sequence"/>
</dbReference>
<gene>
    <name evidence="10" type="ORF">DL764_004568</name>
</gene>
<dbReference type="STRING" id="155417.A0A4Q4TC85"/>
<reference evidence="10 11" key="1">
    <citation type="submission" date="2018-06" db="EMBL/GenBank/DDBJ databases">
        <title>Complete Genomes of Monosporascus.</title>
        <authorList>
            <person name="Robinson A.J."/>
            <person name="Natvig D.O."/>
        </authorList>
    </citation>
    <scope>NUCLEOTIDE SEQUENCE [LARGE SCALE GENOMIC DNA]</scope>
    <source>
        <strain evidence="10 11">CBS 110550</strain>
    </source>
</reference>
<dbReference type="PRINTS" id="PR00783">
    <property type="entry name" value="MINTRINSICP"/>
</dbReference>
<accession>A0A4Q4TC85</accession>
<evidence type="ECO:0000256" key="1">
    <source>
        <dbReference type="ARBA" id="ARBA00004141"/>
    </source>
</evidence>
<keyword evidence="3 7" id="KW-0813">Transport</keyword>
<evidence type="ECO:0000256" key="5">
    <source>
        <dbReference type="ARBA" id="ARBA00022989"/>
    </source>
</evidence>
<dbReference type="InterPro" id="IPR000425">
    <property type="entry name" value="MIP"/>
</dbReference>
<dbReference type="Gene3D" id="1.20.1080.10">
    <property type="entry name" value="Glycerol uptake facilitator protein"/>
    <property type="match status" value="1"/>
</dbReference>
<evidence type="ECO:0000256" key="4">
    <source>
        <dbReference type="ARBA" id="ARBA00022692"/>
    </source>
</evidence>
<dbReference type="GO" id="GO:0015250">
    <property type="term" value="F:water channel activity"/>
    <property type="evidence" value="ECO:0007669"/>
    <property type="project" value="TreeGrafter"/>
</dbReference>
<organism evidence="10 11">
    <name type="scientific">Monosporascus ibericus</name>
    <dbReference type="NCBI Taxonomy" id="155417"/>
    <lineage>
        <taxon>Eukaryota</taxon>
        <taxon>Fungi</taxon>
        <taxon>Dikarya</taxon>
        <taxon>Ascomycota</taxon>
        <taxon>Pezizomycotina</taxon>
        <taxon>Sordariomycetes</taxon>
        <taxon>Xylariomycetidae</taxon>
        <taxon>Xylariales</taxon>
        <taxon>Xylariales incertae sedis</taxon>
        <taxon>Monosporascus</taxon>
    </lineage>
</organism>
<feature type="transmembrane region" description="Helical" evidence="9">
    <location>
        <begin position="77"/>
        <end position="98"/>
    </location>
</feature>
<dbReference type="AlphaFoldDB" id="A0A4Q4TC85"/>
<evidence type="ECO:0000256" key="9">
    <source>
        <dbReference type="SAM" id="Phobius"/>
    </source>
</evidence>
<feature type="compositionally biased region" description="Polar residues" evidence="8">
    <location>
        <begin position="374"/>
        <end position="385"/>
    </location>
</feature>
<dbReference type="GO" id="GO:0005886">
    <property type="term" value="C:plasma membrane"/>
    <property type="evidence" value="ECO:0007669"/>
    <property type="project" value="TreeGrafter"/>
</dbReference>